<feature type="region of interest" description="Disordered" evidence="1">
    <location>
        <begin position="1"/>
        <end position="69"/>
    </location>
</feature>
<dbReference type="GeneID" id="30008971"/>
<dbReference type="Proteomes" id="UP000078343">
    <property type="component" value="Unassembled WGS sequence"/>
</dbReference>
<organism evidence="2 3">
    <name type="scientific">Fonsecaea erecta</name>
    <dbReference type="NCBI Taxonomy" id="1367422"/>
    <lineage>
        <taxon>Eukaryota</taxon>
        <taxon>Fungi</taxon>
        <taxon>Dikarya</taxon>
        <taxon>Ascomycota</taxon>
        <taxon>Pezizomycotina</taxon>
        <taxon>Eurotiomycetes</taxon>
        <taxon>Chaetothyriomycetidae</taxon>
        <taxon>Chaetothyriales</taxon>
        <taxon>Herpotrichiellaceae</taxon>
        <taxon>Fonsecaea</taxon>
    </lineage>
</organism>
<keyword evidence="3" id="KW-1185">Reference proteome</keyword>
<proteinExistence type="predicted"/>
<comment type="caution">
    <text evidence="2">The sequence shown here is derived from an EMBL/GenBank/DDBJ whole genome shotgun (WGS) entry which is preliminary data.</text>
</comment>
<evidence type="ECO:0000256" key="1">
    <source>
        <dbReference type="SAM" id="MobiDB-lite"/>
    </source>
</evidence>
<reference evidence="2 3" key="1">
    <citation type="submission" date="2016-04" db="EMBL/GenBank/DDBJ databases">
        <title>Draft genome of Fonsecaea erecta CBS 125763.</title>
        <authorList>
            <person name="Weiss V.A."/>
            <person name="Vicente V.A."/>
            <person name="Raittz R.T."/>
            <person name="Moreno L.F."/>
            <person name="De Souza E.M."/>
            <person name="Pedrosa F.O."/>
            <person name="Steffens M.B."/>
            <person name="Faoro H."/>
            <person name="Tadra-Sfeir M.Z."/>
            <person name="Najafzadeh M.J."/>
            <person name="Felipe M.S."/>
            <person name="Teixeira M."/>
            <person name="Sun J."/>
            <person name="Xi L."/>
            <person name="Gomes R."/>
            <person name="De Azevedo C.M."/>
            <person name="Salgado C.G."/>
            <person name="Da Silva M.B."/>
            <person name="Nascimento M.F."/>
            <person name="Queiroz-Telles F."/>
            <person name="Attili D.S."/>
            <person name="Gorbushina A."/>
        </authorList>
    </citation>
    <scope>NUCLEOTIDE SEQUENCE [LARGE SCALE GENOMIC DNA]</scope>
    <source>
        <strain evidence="2 3">CBS 125763</strain>
    </source>
</reference>
<feature type="compositionally biased region" description="Polar residues" evidence="1">
    <location>
        <begin position="1"/>
        <end position="12"/>
    </location>
</feature>
<name>A0A178ZJZ4_9EURO</name>
<evidence type="ECO:0000313" key="2">
    <source>
        <dbReference type="EMBL" id="OAP59801.1"/>
    </source>
</evidence>
<evidence type="ECO:0000313" key="3">
    <source>
        <dbReference type="Proteomes" id="UP000078343"/>
    </source>
</evidence>
<feature type="compositionally biased region" description="Low complexity" evidence="1">
    <location>
        <begin position="19"/>
        <end position="31"/>
    </location>
</feature>
<protein>
    <submittedName>
        <fullName evidence="2">Uncharacterized protein</fullName>
    </submittedName>
</protein>
<dbReference type="EMBL" id="LVYI01000004">
    <property type="protein sequence ID" value="OAP59801.1"/>
    <property type="molecule type" value="Genomic_DNA"/>
</dbReference>
<dbReference type="OrthoDB" id="4157141at2759"/>
<sequence>MPPATSSDTTKSARQHAWSTTSVVSGSTSGGHHQHHQRDQQPQHYGQPQSGARKEAGAATVQQWLDTDQPAREDVLDRVERAFAHAKDKREGEAKMKMKTKL</sequence>
<accession>A0A178ZJZ4</accession>
<gene>
    <name evidence="2" type="ORF">AYL99_04803</name>
</gene>
<dbReference type="AlphaFoldDB" id="A0A178ZJZ4"/>
<dbReference type="RefSeq" id="XP_018693168.1">
    <property type="nucleotide sequence ID" value="XM_018836315.1"/>
</dbReference>